<dbReference type="STRING" id="93625.A0A409XS28"/>
<dbReference type="Proteomes" id="UP000283269">
    <property type="component" value="Unassembled WGS sequence"/>
</dbReference>
<accession>A0A409XS28</accession>
<dbReference type="InParanoid" id="A0A409XS28"/>
<evidence type="ECO:0000256" key="1">
    <source>
        <dbReference type="SAM" id="MobiDB-lite"/>
    </source>
</evidence>
<name>A0A409XS28_PSICY</name>
<feature type="region of interest" description="Disordered" evidence="1">
    <location>
        <begin position="189"/>
        <end position="224"/>
    </location>
</feature>
<evidence type="ECO:0000313" key="2">
    <source>
        <dbReference type="EMBL" id="PPQ93514.1"/>
    </source>
</evidence>
<organism evidence="2 3">
    <name type="scientific">Psilocybe cyanescens</name>
    <dbReference type="NCBI Taxonomy" id="93625"/>
    <lineage>
        <taxon>Eukaryota</taxon>
        <taxon>Fungi</taxon>
        <taxon>Dikarya</taxon>
        <taxon>Basidiomycota</taxon>
        <taxon>Agaricomycotina</taxon>
        <taxon>Agaricomycetes</taxon>
        <taxon>Agaricomycetidae</taxon>
        <taxon>Agaricales</taxon>
        <taxon>Agaricineae</taxon>
        <taxon>Strophariaceae</taxon>
        <taxon>Psilocybe</taxon>
    </lineage>
</organism>
<feature type="non-terminal residue" evidence="2">
    <location>
        <position position="1"/>
    </location>
</feature>
<proteinExistence type="predicted"/>
<evidence type="ECO:0000313" key="3">
    <source>
        <dbReference type="Proteomes" id="UP000283269"/>
    </source>
</evidence>
<feature type="compositionally biased region" description="Acidic residues" evidence="1">
    <location>
        <begin position="195"/>
        <end position="224"/>
    </location>
</feature>
<gene>
    <name evidence="2" type="ORF">CVT25_005227</name>
</gene>
<protein>
    <submittedName>
        <fullName evidence="2">Uncharacterized protein</fullName>
    </submittedName>
</protein>
<sequence>NHGIYYYYCYYYHVFSSLNNIDAWTKFNRSESTTNILKQKNLILITYVLTKDVKCCKQLLPMEVGMLCGKKHQDLLWTLTIILITKPMIIFVESDGSAPNLVIIAYDDNGNAYAQKTFNTQVSNLVIIAYDDNGNAYAQKTFNTQVCEQLNAWLGGFESILKCMTPGNFNWFLYTILFYHTKYVIAKQKRKAESSDSDDENEELGLDEETSDSSEAETSDSDSD</sequence>
<keyword evidence="3" id="KW-1185">Reference proteome</keyword>
<dbReference type="EMBL" id="NHYD01000723">
    <property type="protein sequence ID" value="PPQ93514.1"/>
    <property type="molecule type" value="Genomic_DNA"/>
</dbReference>
<comment type="caution">
    <text evidence="2">The sequence shown here is derived from an EMBL/GenBank/DDBJ whole genome shotgun (WGS) entry which is preliminary data.</text>
</comment>
<reference evidence="2 3" key="1">
    <citation type="journal article" date="2018" name="Evol. Lett.">
        <title>Horizontal gene cluster transfer increased hallucinogenic mushroom diversity.</title>
        <authorList>
            <person name="Reynolds H.T."/>
            <person name="Vijayakumar V."/>
            <person name="Gluck-Thaler E."/>
            <person name="Korotkin H.B."/>
            <person name="Matheny P.B."/>
            <person name="Slot J.C."/>
        </authorList>
    </citation>
    <scope>NUCLEOTIDE SEQUENCE [LARGE SCALE GENOMIC DNA]</scope>
    <source>
        <strain evidence="2 3">2631</strain>
    </source>
</reference>
<dbReference type="AlphaFoldDB" id="A0A409XS28"/>